<dbReference type="AlphaFoldDB" id="A0A0B8NMS1"/>
<evidence type="ECO:0000256" key="1">
    <source>
        <dbReference type="SAM" id="SignalP"/>
    </source>
</evidence>
<dbReference type="KEGG" id="nsr:NS506_02081"/>
<evidence type="ECO:0000313" key="5">
    <source>
        <dbReference type="Proteomes" id="UP000180166"/>
    </source>
</evidence>
<evidence type="ECO:0000313" key="2">
    <source>
        <dbReference type="EMBL" id="APA96148.1"/>
    </source>
</evidence>
<organism evidence="3 4">
    <name type="scientific">Nocardia seriolae</name>
    <dbReference type="NCBI Taxonomy" id="37332"/>
    <lineage>
        <taxon>Bacteria</taxon>
        <taxon>Bacillati</taxon>
        <taxon>Actinomycetota</taxon>
        <taxon>Actinomycetes</taxon>
        <taxon>Mycobacteriales</taxon>
        <taxon>Nocardiaceae</taxon>
        <taxon>Nocardia</taxon>
    </lineage>
</organism>
<proteinExistence type="predicted"/>
<dbReference type="EMBL" id="BBYQ01000136">
    <property type="protein sequence ID" value="GAP32001.1"/>
    <property type="molecule type" value="Genomic_DNA"/>
</dbReference>
<feature type="chain" id="PRO_5014509500" evidence="1">
    <location>
        <begin position="30"/>
        <end position="104"/>
    </location>
</feature>
<name>A0A0B8NMS1_9NOCA</name>
<keyword evidence="1" id="KW-0732">Signal</keyword>
<protein>
    <submittedName>
        <fullName evidence="3">Uncharacterized protein</fullName>
    </submittedName>
</protein>
<dbReference type="GeneID" id="93370136"/>
<reference evidence="4" key="1">
    <citation type="submission" date="2015-07" db="EMBL/GenBank/DDBJ databases">
        <title>Nocardia seriolae U-1 whole genome shotgun sequence.</title>
        <authorList>
            <person name="Imajoh M."/>
            <person name="Fukumoto Y."/>
            <person name="Sukeda M."/>
            <person name="Yamane J."/>
            <person name="Yamasaki K."/>
            <person name="Shimizu M."/>
            <person name="Ohnishi K."/>
            <person name="Oshima S."/>
        </authorList>
    </citation>
    <scope>NUCLEOTIDE SEQUENCE [LARGE SCALE GENOMIC DNA]</scope>
    <source>
        <strain evidence="4">U-1</strain>
    </source>
</reference>
<gene>
    <name evidence="2" type="ORF">NS506_02081</name>
    <name evidence="3" type="ORF">NSK11_contig00136-0022</name>
</gene>
<evidence type="ECO:0000313" key="4">
    <source>
        <dbReference type="Proteomes" id="UP000037179"/>
    </source>
</evidence>
<keyword evidence="4" id="KW-1185">Reference proteome</keyword>
<evidence type="ECO:0000313" key="3">
    <source>
        <dbReference type="EMBL" id="GAP32001.1"/>
    </source>
</evidence>
<dbReference type="EMBL" id="CP017839">
    <property type="protein sequence ID" value="APA96148.1"/>
    <property type="molecule type" value="Genomic_DNA"/>
</dbReference>
<dbReference type="Proteomes" id="UP000180166">
    <property type="component" value="Chromosome"/>
</dbReference>
<feature type="signal peptide" evidence="1">
    <location>
        <begin position="1"/>
        <end position="29"/>
    </location>
</feature>
<dbReference type="RefSeq" id="WP_033090491.1">
    <property type="nucleotide sequence ID" value="NZ_AP017900.1"/>
</dbReference>
<sequence length="104" mass="10360">MKTALAHRLPLVLAACAAAAALATGTAAADSPAPVSEYGSSADMTSPLLGLSMSPGSSALNSGSSALTSGSGLSRMASQFFCQAQGGTWYPDTAYCKPRGFQPN</sequence>
<reference evidence="3 4" key="2">
    <citation type="journal article" date="2016" name="Genome Announc.">
        <title>Draft Genome Sequence of Erythromycin- and Oxytetracycline-Sensitive Nocardia seriolae Strain U-1 (NBRC 110359).</title>
        <authorList>
            <person name="Imajoh M."/>
            <person name="Sukeda M."/>
            <person name="Shimizu M."/>
            <person name="Yamane J."/>
            <person name="Ohnishi K."/>
            <person name="Oshima S."/>
        </authorList>
    </citation>
    <scope>NUCLEOTIDE SEQUENCE [LARGE SCALE GENOMIC DNA]</scope>
    <source>
        <strain evidence="3 4">U-1</strain>
    </source>
</reference>
<reference evidence="2 5" key="3">
    <citation type="submission" date="2016-10" db="EMBL/GenBank/DDBJ databases">
        <title>Genome sequence of Nocardia seriolae strain EM150506, isolated from Anguila japonica.</title>
        <authorList>
            <person name="Han H.-J."/>
        </authorList>
    </citation>
    <scope>NUCLEOTIDE SEQUENCE [LARGE SCALE GENOMIC DNA]</scope>
    <source>
        <strain evidence="2 5">EM150506</strain>
    </source>
</reference>
<dbReference type="Proteomes" id="UP000037179">
    <property type="component" value="Unassembled WGS sequence"/>
</dbReference>
<accession>A0A0B8NMS1</accession>